<dbReference type="Gene3D" id="2.160.20.10">
    <property type="entry name" value="Single-stranded right-handed beta-helix, Pectin lyase-like"/>
    <property type="match status" value="2"/>
</dbReference>
<evidence type="ECO:0000313" key="3">
    <source>
        <dbReference type="Proteomes" id="UP000252107"/>
    </source>
</evidence>
<accession>A0A367RWM6</accession>
<dbReference type="AlphaFoldDB" id="A0A367RWM6"/>
<dbReference type="InterPro" id="IPR011050">
    <property type="entry name" value="Pectin_lyase_fold/virulence"/>
</dbReference>
<dbReference type="Proteomes" id="UP000252107">
    <property type="component" value="Unassembled WGS sequence"/>
</dbReference>
<gene>
    <name evidence="2" type="ORF">A6770_36870</name>
</gene>
<feature type="domain" description="Filamentous haemagglutinin FhaB/tRNA nuclease CdiA-like TPS" evidence="1">
    <location>
        <begin position="13"/>
        <end position="124"/>
    </location>
</feature>
<proteinExistence type="predicted"/>
<dbReference type="SUPFAM" id="SSF51126">
    <property type="entry name" value="Pectin lyase-like"/>
    <property type="match status" value="3"/>
</dbReference>
<dbReference type="InterPro" id="IPR008638">
    <property type="entry name" value="FhaB/CdiA-like_TPS"/>
</dbReference>
<protein>
    <recommendedName>
        <fullName evidence="1">Filamentous haemagglutinin FhaB/tRNA nuclease CdiA-like TPS domain-containing protein</fullName>
    </recommendedName>
</protein>
<sequence>MLPSPVVAQITPDRTLPNKSMVTPQGNILNIEGGTTKDGNLFHSFEQFSIPTNGIVLFKNTANIQNIFSRVTGNAISNINGILRVQGTANLFLINPNGIIFGQNAQLDIGGSFFASTANAIKFIDGSEFSAKNPQAKPLLTVSTPLGLQMGKDSGAIQVQGTGQGLIASSSRTSPSIRNVDVTGLAVKPGNTLALLAGSVALEGANIIAEEGRIELGAVADGTVSVSPVFQGISLNYQNVERFGNIDLSQQALLDATGNTGGSVAVKGKNISLRDGSVILIQNQGTQPSGNINVSASGLLKLHGVSSTDGKFTTLLQTESIGSGSAGSINIFANQLLIQEGAGISSRVYSTGRGGNIIVNASESMQLSGFSYFNPLTTSSIISITSTSGNAGNIVISTGQLEAQNGGGITSQTLGNGKAGDVIVNATKSVEVTNPPELINSPEVRLQSRITSTTFNAGDTGNLTINTPSLVVSDLSTLNTSSVGNGSAGNVIINAAEVQLSGGRVSSAVVNANKETQQIFGSPPVANGSPGKVEFNTERLRMSDGIISVRNLGTGEGGTIVVNSKFISLDRKSSITAATVSGTSGNIFVNAKNLQLRNNSDITATAGGNGDGGNITINTNILTGSGNSSITANAFEGRGGNIQINTKGLFFSLDNKITASSERGINGTVEINFTEKDPKRIRAVPEAFLETPKIASACESGLDAVASFVNTGTGGIPRSPSDLLSSKSGWHDNSVSSQIASNLNKSNLLASQEPQILEAQGWIVKSNGEIILTAQPNTGTHDASLSTLLCQ</sequence>
<dbReference type="EMBL" id="LXQD01000034">
    <property type="protein sequence ID" value="RCJ40948.1"/>
    <property type="molecule type" value="Genomic_DNA"/>
</dbReference>
<evidence type="ECO:0000313" key="2">
    <source>
        <dbReference type="EMBL" id="RCJ40948.1"/>
    </source>
</evidence>
<dbReference type="InterPro" id="IPR012334">
    <property type="entry name" value="Pectin_lyas_fold"/>
</dbReference>
<dbReference type="SMART" id="SM00912">
    <property type="entry name" value="Haemagg_act"/>
    <property type="match status" value="1"/>
</dbReference>
<keyword evidence="3" id="KW-1185">Reference proteome</keyword>
<name>A0A367RWM6_9NOSO</name>
<organism evidence="2 3">
    <name type="scientific">Nostoc minutum NIES-26</name>
    <dbReference type="NCBI Taxonomy" id="1844469"/>
    <lineage>
        <taxon>Bacteria</taxon>
        <taxon>Bacillati</taxon>
        <taxon>Cyanobacteriota</taxon>
        <taxon>Cyanophyceae</taxon>
        <taxon>Nostocales</taxon>
        <taxon>Nostocaceae</taxon>
        <taxon>Nostoc</taxon>
    </lineage>
</organism>
<comment type="caution">
    <text evidence="2">The sequence shown here is derived from an EMBL/GenBank/DDBJ whole genome shotgun (WGS) entry which is preliminary data.</text>
</comment>
<dbReference type="Pfam" id="PF05860">
    <property type="entry name" value="TPS"/>
    <property type="match status" value="1"/>
</dbReference>
<evidence type="ECO:0000259" key="1">
    <source>
        <dbReference type="SMART" id="SM00912"/>
    </source>
</evidence>
<dbReference type="NCBIfam" id="TIGR01901">
    <property type="entry name" value="adhes_NPXG"/>
    <property type="match status" value="1"/>
</dbReference>
<reference evidence="2" key="1">
    <citation type="submission" date="2016-04" db="EMBL/GenBank/DDBJ databases">
        <authorList>
            <person name="Tabuchi Yagui T.R."/>
        </authorList>
    </citation>
    <scope>NUCLEOTIDE SEQUENCE [LARGE SCALE GENOMIC DNA]</scope>
    <source>
        <strain evidence="2">NIES-26</strain>
    </source>
</reference>